<gene>
    <name evidence="2" type="ORF">GP486_001834</name>
</gene>
<evidence type="ECO:0000256" key="1">
    <source>
        <dbReference type="SAM" id="MobiDB-lite"/>
    </source>
</evidence>
<dbReference type="AlphaFoldDB" id="A0A9P8LG83"/>
<comment type="caution">
    <text evidence="2">The sequence shown here is derived from an EMBL/GenBank/DDBJ whole genome shotgun (WGS) entry which is preliminary data.</text>
</comment>
<evidence type="ECO:0000313" key="2">
    <source>
        <dbReference type="EMBL" id="KAH0564777.1"/>
    </source>
</evidence>
<protein>
    <submittedName>
        <fullName evidence="2">Uncharacterized protein</fullName>
    </submittedName>
</protein>
<reference evidence="2" key="1">
    <citation type="submission" date="2021-03" db="EMBL/GenBank/DDBJ databases">
        <title>Comparative genomics and phylogenomic investigation of the class Geoglossomycetes provide insights into ecological specialization and systematics.</title>
        <authorList>
            <person name="Melie T."/>
            <person name="Pirro S."/>
            <person name="Miller A.N."/>
            <person name="Quandt A."/>
        </authorList>
    </citation>
    <scope>NUCLEOTIDE SEQUENCE</scope>
    <source>
        <strain evidence="2">CAQ_001_2017</strain>
    </source>
</reference>
<feature type="compositionally biased region" description="Acidic residues" evidence="1">
    <location>
        <begin position="256"/>
        <end position="280"/>
    </location>
</feature>
<dbReference type="Proteomes" id="UP000750711">
    <property type="component" value="Unassembled WGS sequence"/>
</dbReference>
<proteinExistence type="predicted"/>
<organism evidence="2 3">
    <name type="scientific">Trichoglossum hirsutum</name>
    <dbReference type="NCBI Taxonomy" id="265104"/>
    <lineage>
        <taxon>Eukaryota</taxon>
        <taxon>Fungi</taxon>
        <taxon>Dikarya</taxon>
        <taxon>Ascomycota</taxon>
        <taxon>Pezizomycotina</taxon>
        <taxon>Geoglossomycetes</taxon>
        <taxon>Geoglossales</taxon>
        <taxon>Geoglossaceae</taxon>
        <taxon>Trichoglossum</taxon>
    </lineage>
</organism>
<dbReference type="EMBL" id="JAGHQM010000180">
    <property type="protein sequence ID" value="KAH0564777.1"/>
    <property type="molecule type" value="Genomic_DNA"/>
</dbReference>
<evidence type="ECO:0000313" key="3">
    <source>
        <dbReference type="Proteomes" id="UP000750711"/>
    </source>
</evidence>
<sequence length="305" mass="33605">MSKGIEGPTWAILSPSNLPDAGEWTTLLGSIVADFEHPLDYYIPDDIRRILPRNTQSTPTEDTNFKVALLRASGRGASARLGNILRASFKRDIRDEIHLISTNVQTYTLKQQLKVFALLKKKFRKEILDMIDRAPSRIPNTVFMVVGIKTCLDAKISSQNAKQEEIAIKSALPATSILTKGIGTPPVTDIDLGGAASSTKKGNADDSQVAKGARIFALQYRLIKRETVWLQSVRPKRTEFDLGDNFVPGENAMFGGEEDEGEEGDDSDIDDEDDDEEEDPIQLGDLQHTWSLKSTDDSGVIMAAL</sequence>
<feature type="region of interest" description="Disordered" evidence="1">
    <location>
        <begin position="240"/>
        <end position="289"/>
    </location>
</feature>
<accession>A0A9P8LG83</accession>
<name>A0A9P8LG83_9PEZI</name>
<keyword evidence="3" id="KW-1185">Reference proteome</keyword>